<dbReference type="EMBL" id="JAUIQD010000003">
    <property type="protein sequence ID" value="KAK3357819.1"/>
    <property type="molecule type" value="Genomic_DNA"/>
</dbReference>
<dbReference type="Pfam" id="PF00004">
    <property type="entry name" value="AAA"/>
    <property type="match status" value="1"/>
</dbReference>
<feature type="compositionally biased region" description="Polar residues" evidence="1">
    <location>
        <begin position="1079"/>
        <end position="1105"/>
    </location>
</feature>
<dbReference type="GO" id="GO:0005524">
    <property type="term" value="F:ATP binding"/>
    <property type="evidence" value="ECO:0007669"/>
    <property type="project" value="InterPro"/>
</dbReference>
<dbReference type="Gene3D" id="3.40.50.300">
    <property type="entry name" value="P-loop containing nucleotide triphosphate hydrolases"/>
    <property type="match status" value="1"/>
</dbReference>
<dbReference type="AlphaFoldDB" id="A0AAJ0HN54"/>
<dbReference type="Pfam" id="PF23232">
    <property type="entry name" value="AAA_lid_13"/>
    <property type="match status" value="1"/>
</dbReference>
<feature type="compositionally biased region" description="Low complexity" evidence="1">
    <location>
        <begin position="401"/>
        <end position="422"/>
    </location>
</feature>
<reference evidence="3" key="2">
    <citation type="submission" date="2023-06" db="EMBL/GenBank/DDBJ databases">
        <authorList>
            <consortium name="Lawrence Berkeley National Laboratory"/>
            <person name="Haridas S."/>
            <person name="Hensen N."/>
            <person name="Bonometti L."/>
            <person name="Westerberg I."/>
            <person name="Brannstrom I.O."/>
            <person name="Guillou S."/>
            <person name="Cros-Aarteil S."/>
            <person name="Calhoun S."/>
            <person name="Kuo A."/>
            <person name="Mondo S."/>
            <person name="Pangilinan J."/>
            <person name="Riley R."/>
            <person name="Labutti K."/>
            <person name="Andreopoulos B."/>
            <person name="Lipzen A."/>
            <person name="Chen C."/>
            <person name="Yanf M."/>
            <person name="Daum C."/>
            <person name="Ng V."/>
            <person name="Clum A."/>
            <person name="Steindorff A."/>
            <person name="Ohm R."/>
            <person name="Martin F."/>
            <person name="Silar P."/>
            <person name="Natvig D."/>
            <person name="Lalanne C."/>
            <person name="Gautier V."/>
            <person name="Ament-Velasquez S.L."/>
            <person name="Kruys A."/>
            <person name="Hutchinson M.I."/>
            <person name="Powell A.J."/>
            <person name="Barry K."/>
            <person name="Miller A.N."/>
            <person name="Grigoriev I.V."/>
            <person name="Debuchy R."/>
            <person name="Gladieux P."/>
            <person name="Thoren M.H."/>
            <person name="Johannesson H."/>
        </authorList>
    </citation>
    <scope>NUCLEOTIDE SEQUENCE</scope>
    <source>
        <strain evidence="3">CBS 955.72</strain>
    </source>
</reference>
<accession>A0AAJ0HN54</accession>
<dbReference type="InterPro" id="IPR003593">
    <property type="entry name" value="AAA+_ATPase"/>
</dbReference>
<proteinExistence type="predicted"/>
<dbReference type="GO" id="GO:0016887">
    <property type="term" value="F:ATP hydrolysis activity"/>
    <property type="evidence" value="ECO:0007669"/>
    <property type="project" value="InterPro"/>
</dbReference>
<feature type="region of interest" description="Disordered" evidence="1">
    <location>
        <begin position="362"/>
        <end position="437"/>
    </location>
</feature>
<feature type="domain" description="AAA+ ATPase" evidence="2">
    <location>
        <begin position="806"/>
        <end position="931"/>
    </location>
</feature>
<dbReference type="CDD" id="cd19481">
    <property type="entry name" value="RecA-like_protease"/>
    <property type="match status" value="1"/>
</dbReference>
<evidence type="ECO:0000256" key="1">
    <source>
        <dbReference type="SAM" id="MobiDB-lite"/>
    </source>
</evidence>
<comment type="caution">
    <text evidence="3">The sequence shown here is derived from an EMBL/GenBank/DDBJ whole genome shotgun (WGS) entry which is preliminary data.</text>
</comment>
<feature type="compositionally biased region" description="Polar residues" evidence="1">
    <location>
        <begin position="1196"/>
        <end position="1207"/>
    </location>
</feature>
<keyword evidence="4" id="KW-1185">Reference proteome</keyword>
<dbReference type="Proteomes" id="UP001275084">
    <property type="component" value="Unassembled WGS sequence"/>
</dbReference>
<feature type="region of interest" description="Disordered" evidence="1">
    <location>
        <begin position="1196"/>
        <end position="1232"/>
    </location>
</feature>
<dbReference type="PANTHER" id="PTHR46411:SF2">
    <property type="entry name" value="AAA+ ATPASE DOMAIN-CONTAINING PROTEIN"/>
    <property type="match status" value="1"/>
</dbReference>
<feature type="region of interest" description="Disordered" evidence="1">
    <location>
        <begin position="31"/>
        <end position="55"/>
    </location>
</feature>
<feature type="compositionally biased region" description="Low complexity" evidence="1">
    <location>
        <begin position="371"/>
        <end position="393"/>
    </location>
</feature>
<dbReference type="InterPro" id="IPR003959">
    <property type="entry name" value="ATPase_AAA_core"/>
</dbReference>
<sequence length="1232" mass="137926">MVDSGGDGLLTVVPGILDTPESLLLARSADTSLTASNSGGGSTPPTSHSSERMEDELRRLQAKFAIFEKKIEQESSERERLEKELKLREDELRGPPGRPIKGDSTQDMLAIVESQINQTYERGNYTLRTKLWSIRDELYYIQAFDDFAGGLAKERDELLQRQSEWVLHREQLEEELRQLRPEGHGKEAGDENDSADEGGQKVVAKPELNRCEWKTFKTLRALENVGNSLSKMPLSRAKNLYVIDVLEGEPVVTFESFNQSSAWFSRWAQRQDKEDSGVSEEHRVLRRRQAAIPGQAPVPERIRIHSRHIVKMLEKIRGESLSSVTSDIHTVVMVRPYKGLFYYRPEILKKLEQLKARFDVQPGEVPETEQTEAPANAPAQPAQPVSPASPVQADATARPEQPAQSGAPVAAPGAPAEGVDGEQLSAEDNKQKEDDEEKFNEYTFSPTAYQHLRCLVEFMDTEIEAKLQYLASDKCQKISFNDIWYFFKPGDEVVGQGRRQVYRIINISSTGHKVNPPWRNWERSAERTSEVALNCVYIDFDGKQLGPVMTTFVIERYDGEKAVTSLPVYPLRFAEVRKAINDGKQVESFREQLIARGRMFLDVAGVKHMHYNGFTLETRDEVDSQVMIDFTEAFAATASQEDKWQPTIESLIGQDLGSRYTSEECSANCCQGEFVYKDHAERKRNEDYIGSLMPEDPTREPSVAIYPRALKDTKSPENALTDDDLVIMTYRVFGYVLRSRKWAKLDLKYLSPVTSGSKNHETAFDQLVLPTGHKDMVQCLIAQHFRDREARIDENEEVDIVRGKGKGLIILLHGAPGVGKTTTAEGVAEMFKKPLLQITCGDLGTTASEVEVALERHFALANRWGCILLLDEADVFLAQRSPQDFIRNGLVAVFLRVLEYYAGILFLTTNRIGDFDEAFASRIHVSLYYPPLSRTSTRSIFELNLRLIRKRFEDKGRKIDIEDDAIIKFAVTYWKENKKMRWNGRQIRNACQTALALAEFDAQGGSHESIKVKDAEVKLTTRHLTIVSNAYLEFIRYLKKIYGRDAERRAKEIGIRARELDNRSEDEDDEEDEEGATSIKRTNTGSLIPPTTATTPGHSTAPTNRSTSAPPQPPATTPQTEPSPAATPQAPAQQAPFGYPPFGGMGGGMGMNGFPGFPPNPYSMMQMYNNPDAFAQAMNQNAQYPAQMPAGFPPASNNAAQTSSAMPQGNHGWPGMHAGAWPGAPQPGPARG</sequence>
<evidence type="ECO:0000313" key="3">
    <source>
        <dbReference type="EMBL" id="KAK3357819.1"/>
    </source>
</evidence>
<name>A0AAJ0HN54_9PEZI</name>
<gene>
    <name evidence="3" type="ORF">B0T25DRAFT_170507</name>
</gene>
<feature type="compositionally biased region" description="Basic and acidic residues" evidence="1">
    <location>
        <begin position="178"/>
        <end position="189"/>
    </location>
</feature>
<evidence type="ECO:0000259" key="2">
    <source>
        <dbReference type="SMART" id="SM00382"/>
    </source>
</evidence>
<dbReference type="Pfam" id="PF22942">
    <property type="entry name" value="DUF7025"/>
    <property type="match status" value="1"/>
</dbReference>
<dbReference type="SMART" id="SM00382">
    <property type="entry name" value="AAA"/>
    <property type="match status" value="1"/>
</dbReference>
<feature type="region of interest" description="Disordered" evidence="1">
    <location>
        <begin position="178"/>
        <end position="200"/>
    </location>
</feature>
<dbReference type="SUPFAM" id="SSF52540">
    <property type="entry name" value="P-loop containing nucleoside triphosphate hydrolases"/>
    <property type="match status" value="1"/>
</dbReference>
<dbReference type="InterPro" id="IPR027417">
    <property type="entry name" value="P-loop_NTPase"/>
</dbReference>
<protein>
    <recommendedName>
        <fullName evidence="2">AAA+ ATPase domain-containing protein</fullName>
    </recommendedName>
</protein>
<dbReference type="PANTHER" id="PTHR46411">
    <property type="entry name" value="FAMILY ATPASE, PUTATIVE-RELATED"/>
    <property type="match status" value="1"/>
</dbReference>
<reference evidence="3" key="1">
    <citation type="journal article" date="2023" name="Mol. Phylogenet. Evol.">
        <title>Genome-scale phylogeny and comparative genomics of the fungal order Sordariales.</title>
        <authorList>
            <person name="Hensen N."/>
            <person name="Bonometti L."/>
            <person name="Westerberg I."/>
            <person name="Brannstrom I.O."/>
            <person name="Guillou S."/>
            <person name="Cros-Aarteil S."/>
            <person name="Calhoun S."/>
            <person name="Haridas S."/>
            <person name="Kuo A."/>
            <person name="Mondo S."/>
            <person name="Pangilinan J."/>
            <person name="Riley R."/>
            <person name="LaButti K."/>
            <person name="Andreopoulos B."/>
            <person name="Lipzen A."/>
            <person name="Chen C."/>
            <person name="Yan M."/>
            <person name="Daum C."/>
            <person name="Ng V."/>
            <person name="Clum A."/>
            <person name="Steindorff A."/>
            <person name="Ohm R.A."/>
            <person name="Martin F."/>
            <person name="Silar P."/>
            <person name="Natvig D.O."/>
            <person name="Lalanne C."/>
            <person name="Gautier V."/>
            <person name="Ament-Velasquez S.L."/>
            <person name="Kruys A."/>
            <person name="Hutchinson M.I."/>
            <person name="Powell A.J."/>
            <person name="Barry K."/>
            <person name="Miller A.N."/>
            <person name="Grigoriev I.V."/>
            <person name="Debuchy R."/>
            <person name="Gladieux P."/>
            <person name="Hiltunen Thoren M."/>
            <person name="Johannesson H."/>
        </authorList>
    </citation>
    <scope>NUCLEOTIDE SEQUENCE</scope>
    <source>
        <strain evidence="3">CBS 955.72</strain>
    </source>
</reference>
<dbReference type="InterPro" id="IPR056599">
    <property type="entry name" value="AAA_lid_fung"/>
</dbReference>
<feature type="compositionally biased region" description="Acidic residues" evidence="1">
    <location>
        <begin position="1064"/>
        <end position="1075"/>
    </location>
</feature>
<feature type="region of interest" description="Disordered" evidence="1">
    <location>
        <begin position="1061"/>
        <end position="1143"/>
    </location>
</feature>
<dbReference type="InterPro" id="IPR054289">
    <property type="entry name" value="DUF7025"/>
</dbReference>
<evidence type="ECO:0000313" key="4">
    <source>
        <dbReference type="Proteomes" id="UP001275084"/>
    </source>
</evidence>
<feature type="compositionally biased region" description="Low complexity" evidence="1">
    <location>
        <begin position="1117"/>
        <end position="1140"/>
    </location>
</feature>
<organism evidence="3 4">
    <name type="scientific">Lasiosphaeria hispida</name>
    <dbReference type="NCBI Taxonomy" id="260671"/>
    <lineage>
        <taxon>Eukaryota</taxon>
        <taxon>Fungi</taxon>
        <taxon>Dikarya</taxon>
        <taxon>Ascomycota</taxon>
        <taxon>Pezizomycotina</taxon>
        <taxon>Sordariomycetes</taxon>
        <taxon>Sordariomycetidae</taxon>
        <taxon>Sordariales</taxon>
        <taxon>Lasiosphaeriaceae</taxon>
        <taxon>Lasiosphaeria</taxon>
    </lineage>
</organism>